<accession>A0A174LL93</accession>
<proteinExistence type="predicted"/>
<evidence type="ECO:0000313" key="1">
    <source>
        <dbReference type="EMBL" id="CUP24893.1"/>
    </source>
</evidence>
<name>A0A174LL93_9ACTN</name>
<dbReference type="AlphaFoldDB" id="A0A174LL93"/>
<reference evidence="1 2" key="1">
    <citation type="submission" date="2015-09" db="EMBL/GenBank/DDBJ databases">
        <authorList>
            <consortium name="Pathogen Informatics"/>
        </authorList>
    </citation>
    <scope>NUCLEOTIDE SEQUENCE [LARGE SCALE GENOMIC DNA]</scope>
    <source>
        <strain evidence="1 2">2789STDY5834902</strain>
    </source>
</reference>
<gene>
    <name evidence="1" type="ORF">ERS852514_01500</name>
</gene>
<evidence type="ECO:0000313" key="2">
    <source>
        <dbReference type="Proteomes" id="UP000095454"/>
    </source>
</evidence>
<organism evidence="1 2">
    <name type="scientific">Collinsella aerofaciens</name>
    <dbReference type="NCBI Taxonomy" id="74426"/>
    <lineage>
        <taxon>Bacteria</taxon>
        <taxon>Bacillati</taxon>
        <taxon>Actinomycetota</taxon>
        <taxon>Coriobacteriia</taxon>
        <taxon>Coriobacteriales</taxon>
        <taxon>Coriobacteriaceae</taxon>
        <taxon>Collinsella</taxon>
    </lineage>
</organism>
<dbReference type="RefSeq" id="WP_187360521.1">
    <property type="nucleotide sequence ID" value="NZ_CABIXX010000028.1"/>
</dbReference>
<dbReference type="EMBL" id="CZAQ01000028">
    <property type="protein sequence ID" value="CUP24893.1"/>
    <property type="molecule type" value="Genomic_DNA"/>
</dbReference>
<dbReference type="Proteomes" id="UP000095454">
    <property type="component" value="Unassembled WGS sequence"/>
</dbReference>
<sequence length="188" mass="20793">MDLINGKALTFLRRALSEDLAPINQVEVALSMGDSFVATGLTIEDDLLSRAAKATKGYAYLVQLVGYSIWQRANLHRAKSAIVSEGDVTEGIALAEARFHDVVHEPAISGLGLNDIKYLLAMCEDKQQSKSSEIAKRMGKKTNEVSSIRAKLLQREVIQAPQRGYVQFAVPDLDIYLRENAAEILERF</sequence>
<protein>
    <submittedName>
        <fullName evidence="1">Uncharacterized protein</fullName>
    </submittedName>
</protein>